<evidence type="ECO:0000256" key="1">
    <source>
        <dbReference type="ARBA" id="ARBA00004123"/>
    </source>
</evidence>
<feature type="compositionally biased region" description="Pro residues" evidence="4">
    <location>
        <begin position="724"/>
        <end position="736"/>
    </location>
</feature>
<proteinExistence type="predicted"/>
<feature type="compositionally biased region" description="Basic residues" evidence="4">
    <location>
        <begin position="646"/>
        <end position="655"/>
    </location>
</feature>
<feature type="region of interest" description="Disordered" evidence="4">
    <location>
        <begin position="928"/>
        <end position="984"/>
    </location>
</feature>
<keyword evidence="2" id="KW-0539">Nucleus</keyword>
<dbReference type="InterPro" id="IPR036546">
    <property type="entry name" value="MED15_KIX"/>
</dbReference>
<feature type="region of interest" description="Disordered" evidence="4">
    <location>
        <begin position="587"/>
        <end position="685"/>
    </location>
</feature>
<organism evidence="6 7">
    <name type="scientific">Saitoella complicata (strain BCRC 22490 / CBS 7301 / JCM 7358 / NBRC 10748 / NRRL Y-17804)</name>
    <dbReference type="NCBI Taxonomy" id="698492"/>
    <lineage>
        <taxon>Eukaryota</taxon>
        <taxon>Fungi</taxon>
        <taxon>Dikarya</taxon>
        <taxon>Ascomycota</taxon>
        <taxon>Taphrinomycotina</taxon>
        <taxon>Taphrinomycotina incertae sedis</taxon>
        <taxon>Saitoella</taxon>
    </lineage>
</organism>
<dbReference type="Gene3D" id="1.10.246.20">
    <property type="entry name" value="Coactivator CBP, KIX domain"/>
    <property type="match status" value="1"/>
</dbReference>
<evidence type="ECO:0000313" key="7">
    <source>
        <dbReference type="Proteomes" id="UP000033140"/>
    </source>
</evidence>
<dbReference type="GO" id="GO:0003712">
    <property type="term" value="F:transcription coregulator activity"/>
    <property type="evidence" value="ECO:0007669"/>
    <property type="project" value="InterPro"/>
</dbReference>
<feature type="region of interest" description="Disordered" evidence="4">
    <location>
        <begin position="404"/>
        <end position="444"/>
    </location>
</feature>
<evidence type="ECO:0000256" key="2">
    <source>
        <dbReference type="ARBA" id="ARBA00023242"/>
    </source>
</evidence>
<feature type="compositionally biased region" description="Low complexity" evidence="4">
    <location>
        <begin position="432"/>
        <end position="444"/>
    </location>
</feature>
<evidence type="ECO:0000313" key="6">
    <source>
        <dbReference type="EMBL" id="GAO48303.1"/>
    </source>
</evidence>
<dbReference type="InterPro" id="IPR008626">
    <property type="entry name" value="Mediator_Med15_fun"/>
</dbReference>
<feature type="compositionally biased region" description="Polar residues" evidence="4">
    <location>
        <begin position="620"/>
        <end position="634"/>
    </location>
</feature>
<comment type="subcellular location">
    <subcellularLocation>
        <location evidence="1">Nucleus</location>
    </subcellularLocation>
</comment>
<gene>
    <name evidence="6" type="ORF">G7K_2481-t1</name>
</gene>
<feature type="coiled-coil region" evidence="3">
    <location>
        <begin position="991"/>
        <end position="1022"/>
    </location>
</feature>
<name>A0A0E9NEQ7_SAICN</name>
<dbReference type="Pfam" id="PF16987">
    <property type="entry name" value="KIX_2"/>
    <property type="match status" value="1"/>
</dbReference>
<dbReference type="GO" id="GO:0016592">
    <property type="term" value="C:mediator complex"/>
    <property type="evidence" value="ECO:0007669"/>
    <property type="project" value="InterPro"/>
</dbReference>
<comment type="caution">
    <text evidence="6">The sequence shown here is derived from an EMBL/GenBank/DDBJ whole genome shotgun (WGS) entry which is preliminary data.</text>
</comment>
<dbReference type="OMA" id="YCITAND"/>
<feature type="region of interest" description="Disordered" evidence="4">
    <location>
        <begin position="285"/>
        <end position="328"/>
    </location>
</feature>
<sequence>MITASSIHPRTQGPLLSFSRTCFLVSRDEYIAAQPHFRGRRLYGGSVVTRVLSVVDRVKLTAMSNVPAGAMPDVAYQLWHSQVQVEERRKVVAYVASALSKMSAKMGVGSDQVVTIATSFERNLMDKCSNKNEYITRAKDRVSHIMQQGNQAGNQPQQQQYVQNTAAAAQAMAAQAQAGALQVQQAGGVPGNAGQDFTMQNGFVPQPMSQAQKQQMALQQTADPYRMQQALLAKQQQAFQQKQRLAAQQQAQQTQQAQQAQQAQGLRASPNAVIIQKQASAGAGGQTLSNLNQPLHHAQQGQPQQQQQQQAQQLGQQQPGQGYPPNVPISRDQLLAFVRKAQAWNKAHGKGEIPKEQWTNWQRLQEILRWQQQEDQKAQIMQAQQAKQQAQQHAALAQLPQQAGLQPPQGATPRGQPISSPAMGQHIQPHGQPQNQQTNPAAAAAAAAAVAQQRNRNMAALMSVTIPPQFRAQLPGLPASVQKWQHVIDMMKAGKMTREQTAHVKKVWQEHAGMVEKQQAAMSALARQQQQAGQVQQGHVGQQQGVQGVQAGGMTMQQQQLLQQIAAQRQQQAQRVQAEQAAQRAAQQQAQQAQQHAQQQAQFQQPRPSAGPGSGGQVFDLTSSPAMPQSTPVMQNAVPMPEPKTTPKRKRAPPKPKKEDEAQAQAGQQTPGSQERSQKRQKPDLHLQTMPSATLPVAAPVQPVVQQQQPVSQAVQAQQVAPAPAVPGQPAGPQPGAPKSTSIDLQQVHKIIEGPNAESKAKMIRDLEEERAKVSRIDFSRNSFSLTEPEKKLMRTLMRDVPQFVQRINTIIIPLAYRLGEADSWSKMMKVSHALAQQHRGMAEDKYIARPEQLDSAKVSVGRLSKELAQKAVTGIAEGRFPWLGSVNQNAAAVPGQVQKPPQQAVHHQQVTGSALAAAAAAAQQQPVPATGISPVPGQSQGAFKHGLKPEDLKLPTAKRRKTPGSMSVSPAIGSATLPGQIPTSAPYVDKAQLEAEAAAQAAKIQAEDEEFKKRQEEAKKNSDAYLFKK</sequence>
<accession>A0A0E9NEQ7</accession>
<keyword evidence="7" id="KW-1185">Reference proteome</keyword>
<reference evidence="6 7" key="3">
    <citation type="journal article" date="2015" name="Genome Announc.">
        <title>Draft Genome Sequence of the Archiascomycetous Yeast Saitoella complicata.</title>
        <authorList>
            <person name="Yamauchi K."/>
            <person name="Kondo S."/>
            <person name="Hamamoto M."/>
            <person name="Takahashi Y."/>
            <person name="Ogura Y."/>
            <person name="Hayashi T."/>
            <person name="Nishida H."/>
        </authorList>
    </citation>
    <scope>NUCLEOTIDE SEQUENCE [LARGE SCALE GENOMIC DNA]</scope>
    <source>
        <strain evidence="6 7">NRRL Y-17804</strain>
    </source>
</reference>
<dbReference type="STRING" id="698492.A0A0E9NEQ7"/>
<feature type="compositionally biased region" description="Low complexity" evidence="4">
    <location>
        <begin position="587"/>
        <end position="605"/>
    </location>
</feature>
<dbReference type="PANTHER" id="PTHR48125:SF10">
    <property type="entry name" value="OS12G0136300 PROTEIN"/>
    <property type="match status" value="1"/>
</dbReference>
<dbReference type="EMBL" id="BACD03000014">
    <property type="protein sequence ID" value="GAO48303.1"/>
    <property type="molecule type" value="Genomic_DNA"/>
</dbReference>
<feature type="compositionally biased region" description="Polar residues" evidence="4">
    <location>
        <begin position="665"/>
        <end position="675"/>
    </location>
</feature>
<evidence type="ECO:0000256" key="4">
    <source>
        <dbReference type="SAM" id="MobiDB-lite"/>
    </source>
</evidence>
<feature type="region of interest" description="Disordered" evidence="4">
    <location>
        <begin position="715"/>
        <end position="742"/>
    </location>
</feature>
<dbReference type="GO" id="GO:0006357">
    <property type="term" value="P:regulation of transcription by RNA polymerase II"/>
    <property type="evidence" value="ECO:0007669"/>
    <property type="project" value="InterPro"/>
</dbReference>
<keyword evidence="3" id="KW-0175">Coiled coil</keyword>
<evidence type="ECO:0000259" key="5">
    <source>
        <dbReference type="Pfam" id="PF16987"/>
    </source>
</evidence>
<feature type="domain" description="Mediator complex subunit 15 KIX" evidence="5">
    <location>
        <begin position="78"/>
        <end position="152"/>
    </location>
</feature>
<evidence type="ECO:0000256" key="3">
    <source>
        <dbReference type="SAM" id="Coils"/>
    </source>
</evidence>
<dbReference type="PANTHER" id="PTHR48125">
    <property type="entry name" value="LP07818P1"/>
    <property type="match status" value="1"/>
</dbReference>
<reference evidence="6 7" key="1">
    <citation type="journal article" date="2011" name="J. Gen. Appl. Microbiol.">
        <title>Draft genome sequencing of the enigmatic yeast Saitoella complicata.</title>
        <authorList>
            <person name="Nishida H."/>
            <person name="Hamamoto M."/>
            <person name="Sugiyama J."/>
        </authorList>
    </citation>
    <scope>NUCLEOTIDE SEQUENCE [LARGE SCALE GENOMIC DNA]</scope>
    <source>
        <strain evidence="6 7">NRRL Y-17804</strain>
    </source>
</reference>
<dbReference type="Proteomes" id="UP000033140">
    <property type="component" value="Unassembled WGS sequence"/>
</dbReference>
<dbReference type="InterPro" id="IPR036529">
    <property type="entry name" value="KIX_dom_sf"/>
</dbReference>
<feature type="compositionally biased region" description="Low complexity" evidence="4">
    <location>
        <begin position="293"/>
        <end position="321"/>
    </location>
</feature>
<protein>
    <recommendedName>
        <fullName evidence="5">Mediator complex subunit 15 KIX domain-containing protein</fullName>
    </recommendedName>
</protein>
<dbReference type="Pfam" id="PF05397">
    <property type="entry name" value="Med15_fungi"/>
    <property type="match status" value="1"/>
</dbReference>
<reference evidence="6 7" key="2">
    <citation type="journal article" date="2014" name="J. Gen. Appl. Microbiol.">
        <title>The early diverging ascomycetous budding yeast Saitoella complicata has three histone deacetylases belonging to the Clr6, Hos2, and Rpd3 lineages.</title>
        <authorList>
            <person name="Nishida H."/>
            <person name="Matsumoto T."/>
            <person name="Kondo S."/>
            <person name="Hamamoto M."/>
            <person name="Yoshikawa H."/>
        </authorList>
    </citation>
    <scope>NUCLEOTIDE SEQUENCE [LARGE SCALE GENOMIC DNA]</scope>
    <source>
        <strain evidence="6 7">NRRL Y-17804</strain>
    </source>
</reference>
<feature type="compositionally biased region" description="Basic and acidic residues" evidence="4">
    <location>
        <begin position="676"/>
        <end position="685"/>
    </location>
</feature>
<dbReference type="AlphaFoldDB" id="A0A0E9NEQ7"/>